<evidence type="ECO:0000313" key="2">
    <source>
        <dbReference type="Proteomes" id="UP000436006"/>
    </source>
</evidence>
<dbReference type="AlphaFoldDB" id="A0A7K1S5S4"/>
<organism evidence="1 2">
    <name type="scientific">Spirosoma arboris</name>
    <dbReference type="NCBI Taxonomy" id="2682092"/>
    <lineage>
        <taxon>Bacteria</taxon>
        <taxon>Pseudomonadati</taxon>
        <taxon>Bacteroidota</taxon>
        <taxon>Cytophagia</taxon>
        <taxon>Cytophagales</taxon>
        <taxon>Cytophagaceae</taxon>
        <taxon>Spirosoma</taxon>
    </lineage>
</organism>
<accession>A0A7K1S5S4</accession>
<evidence type="ECO:0000313" key="1">
    <source>
        <dbReference type="EMBL" id="MVM29169.1"/>
    </source>
</evidence>
<comment type="caution">
    <text evidence="1">The sequence shown here is derived from an EMBL/GenBank/DDBJ whole genome shotgun (WGS) entry which is preliminary data.</text>
</comment>
<sequence length="57" mass="6418">MPIALRCLIRPELVASAKLSDLTYHVILNSNSPKCPLIDWVVKSIRRGRIRKVAMSS</sequence>
<gene>
    <name evidence="1" type="ORF">GO755_03930</name>
</gene>
<dbReference type="EMBL" id="WPIN01000001">
    <property type="protein sequence ID" value="MVM29169.1"/>
    <property type="molecule type" value="Genomic_DNA"/>
</dbReference>
<reference evidence="1 2" key="1">
    <citation type="submission" date="2019-12" db="EMBL/GenBank/DDBJ databases">
        <title>Spirosoma sp. HMF4905 genome sequencing and assembly.</title>
        <authorList>
            <person name="Kang H."/>
            <person name="Cha I."/>
            <person name="Kim H."/>
            <person name="Joh K."/>
        </authorList>
    </citation>
    <scope>NUCLEOTIDE SEQUENCE [LARGE SCALE GENOMIC DNA]</scope>
    <source>
        <strain evidence="1 2">HMF4905</strain>
    </source>
</reference>
<proteinExistence type="predicted"/>
<dbReference type="Proteomes" id="UP000436006">
    <property type="component" value="Unassembled WGS sequence"/>
</dbReference>
<keyword evidence="2" id="KW-1185">Reference proteome</keyword>
<dbReference type="RefSeq" id="WP_157583241.1">
    <property type="nucleotide sequence ID" value="NZ_WPIN01000001.1"/>
</dbReference>
<name>A0A7K1S5S4_9BACT</name>
<protein>
    <submittedName>
        <fullName evidence="1">Uncharacterized protein</fullName>
    </submittedName>
</protein>